<sequence>MALSSSLMCSVSSSHRSVRSSSLRQPPLVDQTVSSISLPVRGHRAVVALAMDSSRIDTAVPTTEDSKATNITVGSAETAEASKGDPEWIVLHTNGEIGSGNSGGRGGFLYPTFQARWVLGTIFCVAIPLYKRMRRIEEKVEKTAETAIEVIEKVSEVTEKVASDVANALPGDGNIKEAALKIEKIAEEVDKDAEKAEAILHKVDEIREEVDAIVNPIIKEGESIKKEKQEEDKSKHITEKENQEKEEAKPSTDQSETNGESNDQK</sequence>
<dbReference type="EMBL" id="LR862145">
    <property type="protein sequence ID" value="CAD1826311.1"/>
    <property type="molecule type" value="Genomic_DNA"/>
</dbReference>
<protein>
    <submittedName>
        <fullName evidence="2">Uncharacterized protein</fullName>
    </submittedName>
</protein>
<evidence type="ECO:0000256" key="1">
    <source>
        <dbReference type="SAM" id="MobiDB-lite"/>
    </source>
</evidence>
<feature type="region of interest" description="Disordered" evidence="1">
    <location>
        <begin position="218"/>
        <end position="265"/>
    </location>
</feature>
<reference evidence="2" key="1">
    <citation type="submission" date="2020-07" db="EMBL/GenBank/DDBJ databases">
        <authorList>
            <person name="Lin J."/>
        </authorList>
    </citation>
    <scope>NUCLEOTIDE SEQUENCE</scope>
</reference>
<name>A0A6V7P655_ANACO</name>
<dbReference type="PANTHER" id="PTHR33735:SF2">
    <property type="entry name" value="OS09G0468900 PROTEIN"/>
    <property type="match status" value="1"/>
</dbReference>
<feature type="compositionally biased region" description="Basic and acidic residues" evidence="1">
    <location>
        <begin position="219"/>
        <end position="250"/>
    </location>
</feature>
<evidence type="ECO:0000313" key="2">
    <source>
        <dbReference type="EMBL" id="CAD1826311.1"/>
    </source>
</evidence>
<feature type="compositionally biased region" description="Polar residues" evidence="1">
    <location>
        <begin position="251"/>
        <end position="265"/>
    </location>
</feature>
<dbReference type="AlphaFoldDB" id="A0A6V7P655"/>
<gene>
    <name evidence="2" type="ORF">CB5_LOCUS9522</name>
</gene>
<organism evidence="2">
    <name type="scientific">Ananas comosus var. bracteatus</name>
    <name type="common">red pineapple</name>
    <dbReference type="NCBI Taxonomy" id="296719"/>
    <lineage>
        <taxon>Eukaryota</taxon>
        <taxon>Viridiplantae</taxon>
        <taxon>Streptophyta</taxon>
        <taxon>Embryophyta</taxon>
        <taxon>Tracheophyta</taxon>
        <taxon>Spermatophyta</taxon>
        <taxon>Magnoliopsida</taxon>
        <taxon>Liliopsida</taxon>
        <taxon>Poales</taxon>
        <taxon>Bromeliaceae</taxon>
        <taxon>Bromelioideae</taxon>
        <taxon>Ananas</taxon>
    </lineage>
</organism>
<accession>A0A6V7P655</accession>
<dbReference type="PANTHER" id="PTHR33735">
    <property type="entry name" value="EXPRESSED PROTEIN"/>
    <property type="match status" value="1"/>
</dbReference>
<proteinExistence type="predicted"/>